<reference evidence="1" key="1">
    <citation type="submission" date="2020-03" db="EMBL/GenBank/DDBJ databases">
        <title>Castanea mollissima Vanexum genome sequencing.</title>
        <authorList>
            <person name="Staton M."/>
        </authorList>
    </citation>
    <scope>NUCLEOTIDE SEQUENCE</scope>
    <source>
        <tissue evidence="1">Leaf</tissue>
    </source>
</reference>
<dbReference type="AlphaFoldDB" id="A0A8J4RRA8"/>
<protein>
    <submittedName>
        <fullName evidence="1">Uncharacterized protein</fullName>
    </submittedName>
</protein>
<proteinExistence type="predicted"/>
<keyword evidence="2" id="KW-1185">Reference proteome</keyword>
<accession>A0A8J4RRA8</accession>
<evidence type="ECO:0000313" key="2">
    <source>
        <dbReference type="Proteomes" id="UP000737018"/>
    </source>
</evidence>
<organism evidence="1 2">
    <name type="scientific">Castanea mollissima</name>
    <name type="common">Chinese chestnut</name>
    <dbReference type="NCBI Taxonomy" id="60419"/>
    <lineage>
        <taxon>Eukaryota</taxon>
        <taxon>Viridiplantae</taxon>
        <taxon>Streptophyta</taxon>
        <taxon>Embryophyta</taxon>
        <taxon>Tracheophyta</taxon>
        <taxon>Spermatophyta</taxon>
        <taxon>Magnoliopsida</taxon>
        <taxon>eudicotyledons</taxon>
        <taxon>Gunneridae</taxon>
        <taxon>Pentapetalae</taxon>
        <taxon>rosids</taxon>
        <taxon>fabids</taxon>
        <taxon>Fagales</taxon>
        <taxon>Fagaceae</taxon>
        <taxon>Castanea</taxon>
    </lineage>
</organism>
<dbReference type="Proteomes" id="UP000737018">
    <property type="component" value="Unassembled WGS sequence"/>
</dbReference>
<sequence length="71" mass="7989">MFSSHIRGIQETLKNTSDHLCSHLSLPLPPIITNNRLIGIFHEDVDFDCEYHCHTTPIGTSENIWSARGGN</sequence>
<name>A0A8J4RRA8_9ROSI</name>
<evidence type="ECO:0000313" key="1">
    <source>
        <dbReference type="EMBL" id="KAF3971614.1"/>
    </source>
</evidence>
<dbReference type="EMBL" id="JRKL02000411">
    <property type="protein sequence ID" value="KAF3971614.1"/>
    <property type="molecule type" value="Genomic_DNA"/>
</dbReference>
<comment type="caution">
    <text evidence="1">The sequence shown here is derived from an EMBL/GenBank/DDBJ whole genome shotgun (WGS) entry which is preliminary data.</text>
</comment>
<gene>
    <name evidence="1" type="ORF">CMV_004813</name>
</gene>